<dbReference type="GO" id="GO:0004180">
    <property type="term" value="F:carboxypeptidase activity"/>
    <property type="evidence" value="ECO:0007669"/>
    <property type="project" value="UniProtKB-KW"/>
</dbReference>
<dbReference type="CDD" id="cd14852">
    <property type="entry name" value="LD-carboxypeptidase"/>
    <property type="match status" value="1"/>
</dbReference>
<sequence>MKKWGFLILLLVCLCFVFINNGSFFKTKVDIPNVEVRGYDQQEKDKVEELDNIQTITITEEQIYQGNLLLVNSEYPVRQEGIKSDVVNLSTHNELVKGYGVLYNDTYLSEDIAHEFSEMIAAAEKEGVHNFWITSGYRNFDEQRELYQQMGSDAALPAGYSEHNLGLSLDVGTTQTTMAKAPEGEWIEENAWKYGFILRYPENKSDITGIQYEPWHIRYVGLPHSAIMKEKNFVLEEYLDYLKEKKKVSAKVEGKKYTISYYPLSENMTINIPKHQEYVISGDNMGGVIVTVTNDK</sequence>
<protein>
    <submittedName>
        <fullName evidence="2">D-Ala-D-Ala carboxypeptidase VanY</fullName>
    </submittedName>
</protein>
<evidence type="ECO:0000259" key="1">
    <source>
        <dbReference type="Pfam" id="PF02557"/>
    </source>
</evidence>
<dbReference type="InterPro" id="IPR058193">
    <property type="entry name" value="VanY/YodJ_core_dom"/>
</dbReference>
<dbReference type="AlphaFoldDB" id="A0A919X9D0"/>
<comment type="caution">
    <text evidence="2">The sequence shown here is derived from an EMBL/GenBank/DDBJ whole genome shotgun (WGS) entry which is preliminary data.</text>
</comment>
<gene>
    <name evidence="2" type="ORF">J43TS3_20600</name>
</gene>
<dbReference type="GO" id="GO:0006508">
    <property type="term" value="P:proteolysis"/>
    <property type="evidence" value="ECO:0007669"/>
    <property type="project" value="InterPro"/>
</dbReference>
<dbReference type="Proteomes" id="UP000676917">
    <property type="component" value="Unassembled WGS sequence"/>
</dbReference>
<dbReference type="EMBL" id="BORP01000003">
    <property type="protein sequence ID" value="GIO27449.1"/>
    <property type="molecule type" value="Genomic_DNA"/>
</dbReference>
<keyword evidence="2" id="KW-0378">Hydrolase</keyword>
<accession>A0A919X9D0</accession>
<feature type="domain" description="D-alanyl-D-alanine carboxypeptidase-like core" evidence="1">
    <location>
        <begin position="106"/>
        <end position="221"/>
    </location>
</feature>
<dbReference type="NCBIfam" id="NF000472">
    <property type="entry name" value="vanY_AFMPt"/>
    <property type="match status" value="1"/>
</dbReference>
<dbReference type="PANTHER" id="PTHR34385:SF1">
    <property type="entry name" value="PEPTIDOGLYCAN L-ALANYL-D-GLUTAMATE ENDOPEPTIDASE CWLK"/>
    <property type="match status" value="1"/>
</dbReference>
<evidence type="ECO:0000313" key="2">
    <source>
        <dbReference type="EMBL" id="GIO27449.1"/>
    </source>
</evidence>
<dbReference type="Pfam" id="PF02557">
    <property type="entry name" value="VanY"/>
    <property type="match status" value="1"/>
</dbReference>
<reference evidence="2" key="1">
    <citation type="submission" date="2021-03" db="EMBL/GenBank/DDBJ databases">
        <title>Antimicrobial resistance genes in bacteria isolated from Japanese honey, and their potential for conferring macrolide and lincosamide resistance in the American foulbrood pathogen Paenibacillus larvae.</title>
        <authorList>
            <person name="Okamoto M."/>
            <person name="Kumagai M."/>
            <person name="Kanamori H."/>
            <person name="Takamatsu D."/>
        </authorList>
    </citation>
    <scope>NUCLEOTIDE SEQUENCE</scope>
    <source>
        <strain evidence="2">J43TS3</strain>
    </source>
</reference>
<proteinExistence type="predicted"/>
<keyword evidence="2" id="KW-0121">Carboxypeptidase</keyword>
<organism evidence="2 3">
    <name type="scientific">Ornithinibacillus bavariensis</name>
    <dbReference type="NCBI Taxonomy" id="545502"/>
    <lineage>
        <taxon>Bacteria</taxon>
        <taxon>Bacillati</taxon>
        <taxon>Bacillota</taxon>
        <taxon>Bacilli</taxon>
        <taxon>Bacillales</taxon>
        <taxon>Bacillaceae</taxon>
        <taxon>Ornithinibacillus</taxon>
    </lineage>
</organism>
<evidence type="ECO:0000313" key="3">
    <source>
        <dbReference type="Proteomes" id="UP000676917"/>
    </source>
</evidence>
<keyword evidence="3" id="KW-1185">Reference proteome</keyword>
<dbReference type="InterPro" id="IPR009045">
    <property type="entry name" value="Zn_M74/Hedgehog-like"/>
</dbReference>
<dbReference type="PANTHER" id="PTHR34385">
    <property type="entry name" value="D-ALANYL-D-ALANINE CARBOXYPEPTIDASE"/>
    <property type="match status" value="1"/>
</dbReference>
<name>A0A919X9D0_9BACI</name>
<dbReference type="RefSeq" id="WP_212920923.1">
    <property type="nucleotide sequence ID" value="NZ_BORP01000003.1"/>
</dbReference>
<dbReference type="InterPro" id="IPR052179">
    <property type="entry name" value="DD-CPase-like"/>
</dbReference>
<dbReference type="Gene3D" id="3.30.1380.10">
    <property type="match status" value="1"/>
</dbReference>
<dbReference type="SUPFAM" id="SSF55166">
    <property type="entry name" value="Hedgehog/DD-peptidase"/>
    <property type="match status" value="1"/>
</dbReference>
<dbReference type="Gene3D" id="3.30.200.180">
    <property type="match status" value="1"/>
</dbReference>
<dbReference type="InterPro" id="IPR003709">
    <property type="entry name" value="VanY-like_core_dom"/>
</dbReference>
<keyword evidence="2" id="KW-0645">Protease</keyword>